<dbReference type="RefSeq" id="WP_087107826.1">
    <property type="nucleotide sequence ID" value="NZ_FUKM01000033.1"/>
</dbReference>
<keyword evidence="1" id="KW-0732">Signal</keyword>
<dbReference type="OrthoDB" id="6985970at2"/>
<dbReference type="PROSITE" id="PS51257">
    <property type="entry name" value="PROKAR_LIPOPROTEIN"/>
    <property type="match status" value="1"/>
</dbReference>
<dbReference type="AlphaFoldDB" id="A0A1R4HYB1"/>
<feature type="signal peptide" evidence="1">
    <location>
        <begin position="1"/>
        <end position="23"/>
    </location>
</feature>
<feature type="chain" id="PRO_5013386023" description="Lipoprotein" evidence="1">
    <location>
        <begin position="24"/>
        <end position="144"/>
    </location>
</feature>
<name>A0A1R4HYB1_9GAMM</name>
<dbReference type="EMBL" id="FUKM01000033">
    <property type="protein sequence ID" value="SJN12324.1"/>
    <property type="molecule type" value="Genomic_DNA"/>
</dbReference>
<evidence type="ECO:0000313" key="2">
    <source>
        <dbReference type="EMBL" id="SJN12324.1"/>
    </source>
</evidence>
<reference evidence="2 3" key="1">
    <citation type="submission" date="2017-02" db="EMBL/GenBank/DDBJ databases">
        <authorList>
            <person name="Dridi B."/>
        </authorList>
    </citation>
    <scope>NUCLEOTIDE SEQUENCE [LARGE SCALE GENOMIC DNA]</scope>
    <source>
        <strain evidence="2 3">JB380</strain>
    </source>
</reference>
<comment type="caution">
    <text evidence="2">The sequence shown here is derived from an EMBL/GenBank/DDBJ whole genome shotgun (WGS) entry which is preliminary data.</text>
</comment>
<evidence type="ECO:0008006" key="4">
    <source>
        <dbReference type="Google" id="ProtNLM"/>
    </source>
</evidence>
<evidence type="ECO:0000313" key="3">
    <source>
        <dbReference type="Proteomes" id="UP000196331"/>
    </source>
</evidence>
<dbReference type="Proteomes" id="UP000196331">
    <property type="component" value="Unassembled WGS sequence"/>
</dbReference>
<proteinExistence type="predicted"/>
<evidence type="ECO:0000256" key="1">
    <source>
        <dbReference type="SAM" id="SignalP"/>
    </source>
</evidence>
<gene>
    <name evidence="2" type="ORF">CZ787_07800</name>
</gene>
<sequence length="144" mass="15476">MMKTALALSLALGTMILISGCNQDTNTAASSAADSDTVAEQSQPSHEVTDQWVGRWTGVEGLYLEVQQDETAGPGHYLLEMQYGLDADQHGTFEGQATDDGISFSRDDGQQRLRAGDGEATGLKWLAEKEDCLVVQAGEGYCRD</sequence>
<accession>A0A1R4HYB1</accession>
<organism evidence="2 3">
    <name type="scientific">Halomonas citrativorans</name>
    <dbReference type="NCBI Taxonomy" id="2742612"/>
    <lineage>
        <taxon>Bacteria</taxon>
        <taxon>Pseudomonadati</taxon>
        <taxon>Pseudomonadota</taxon>
        <taxon>Gammaproteobacteria</taxon>
        <taxon>Oceanospirillales</taxon>
        <taxon>Halomonadaceae</taxon>
        <taxon>Halomonas</taxon>
    </lineage>
</organism>
<protein>
    <recommendedName>
        <fullName evidence="4">Lipoprotein</fullName>
    </recommendedName>
</protein>